<dbReference type="InterPro" id="IPR008427">
    <property type="entry name" value="Extracellular_membr_CFEM_dom"/>
</dbReference>
<keyword evidence="14" id="KW-0479">Metal-binding</keyword>
<dbReference type="STRING" id="1276538.A0A1X7S932"/>
<evidence type="ECO:0000256" key="4">
    <source>
        <dbReference type="ARBA" id="ARBA00010031"/>
    </source>
</evidence>
<dbReference type="EMBL" id="LT853704">
    <property type="protein sequence ID" value="SMQ56204.1"/>
    <property type="molecule type" value="Genomic_DNA"/>
</dbReference>
<keyword evidence="6" id="KW-0325">Glycoprotein</keyword>
<dbReference type="InterPro" id="IPR049326">
    <property type="entry name" value="Rhodopsin_dom_fungi"/>
</dbReference>
<keyword evidence="6" id="KW-0336">GPI-anchor</keyword>
<dbReference type="SMART" id="SM00747">
    <property type="entry name" value="CFEM"/>
    <property type="match status" value="1"/>
</dbReference>
<keyword evidence="14" id="KW-0349">Heme</keyword>
<feature type="disulfide bond" evidence="14">
    <location>
        <begin position="52"/>
        <end position="83"/>
    </location>
</feature>
<feature type="binding site" description="axial binding residue" evidence="14">
    <location>
        <position position="66"/>
    </location>
    <ligand>
        <name>heme</name>
        <dbReference type="ChEBI" id="CHEBI:30413"/>
    </ligand>
    <ligandPart>
        <name>Fe</name>
        <dbReference type="ChEBI" id="CHEBI:18248"/>
    </ligandPart>
</feature>
<feature type="disulfide bond" evidence="14">
    <location>
        <begin position="71"/>
        <end position="104"/>
    </location>
</feature>
<evidence type="ECO:0000256" key="1">
    <source>
        <dbReference type="ARBA" id="ARBA00004141"/>
    </source>
</evidence>
<feature type="transmembrane region" description="Helical" evidence="16">
    <location>
        <begin position="187"/>
        <end position="207"/>
    </location>
</feature>
<protein>
    <recommendedName>
        <fullName evidence="18">CFEM domain-containing protein</fullName>
    </recommendedName>
</protein>
<name>A0A1X7S932_ZYMT9</name>
<feature type="transmembrane region" description="Helical" evidence="16">
    <location>
        <begin position="353"/>
        <end position="376"/>
    </location>
</feature>
<comment type="similarity">
    <text evidence="4">Belongs to the RBT5 family.</text>
</comment>
<feature type="disulfide bond" evidence="14">
    <location>
        <begin position="62"/>
        <end position="69"/>
    </location>
</feature>
<reference evidence="19 20" key="1">
    <citation type="submission" date="2016-06" db="EMBL/GenBank/DDBJ databases">
        <authorList>
            <person name="Kjaerup R.B."/>
            <person name="Dalgaard T.S."/>
            <person name="Juul-Madsen H.R."/>
        </authorList>
    </citation>
    <scope>NUCLEOTIDE SEQUENCE [LARGE SCALE GENOMIC DNA]</scope>
</reference>
<feature type="signal peptide" evidence="17">
    <location>
        <begin position="1"/>
        <end position="20"/>
    </location>
</feature>
<feature type="transmembrane region" description="Helical" evidence="16">
    <location>
        <begin position="228"/>
        <end position="260"/>
    </location>
</feature>
<evidence type="ECO:0000256" key="3">
    <source>
        <dbReference type="ARBA" id="ARBA00004613"/>
    </source>
</evidence>
<evidence type="ECO:0000256" key="10">
    <source>
        <dbReference type="ARBA" id="ARBA00023136"/>
    </source>
</evidence>
<evidence type="ECO:0000256" key="12">
    <source>
        <dbReference type="ARBA" id="ARBA00023288"/>
    </source>
</evidence>
<feature type="transmembrane region" description="Helical" evidence="16">
    <location>
        <begin position="148"/>
        <end position="167"/>
    </location>
</feature>
<keyword evidence="8 17" id="KW-0732">Signal</keyword>
<evidence type="ECO:0000256" key="6">
    <source>
        <dbReference type="ARBA" id="ARBA00022622"/>
    </source>
</evidence>
<dbReference type="AlphaFoldDB" id="A0A1X7S932"/>
<dbReference type="Pfam" id="PF05730">
    <property type="entry name" value="CFEM"/>
    <property type="match status" value="1"/>
</dbReference>
<feature type="compositionally biased region" description="Acidic residues" evidence="15">
    <location>
        <begin position="528"/>
        <end position="537"/>
    </location>
</feature>
<evidence type="ECO:0000256" key="9">
    <source>
        <dbReference type="ARBA" id="ARBA00022989"/>
    </source>
</evidence>
<keyword evidence="11 14" id="KW-1015">Disulfide bond</keyword>
<evidence type="ECO:0000256" key="15">
    <source>
        <dbReference type="SAM" id="MobiDB-lite"/>
    </source>
</evidence>
<keyword evidence="7 16" id="KW-0812">Transmembrane</keyword>
<dbReference type="GO" id="GO:0005576">
    <property type="term" value="C:extracellular region"/>
    <property type="evidence" value="ECO:0007669"/>
    <property type="project" value="UniProtKB-SubCell"/>
</dbReference>
<keyword evidence="9 16" id="KW-1133">Transmembrane helix</keyword>
<evidence type="ECO:0000256" key="2">
    <source>
        <dbReference type="ARBA" id="ARBA00004589"/>
    </source>
</evidence>
<comment type="similarity">
    <text evidence="13">Belongs to the SAT4 family.</text>
</comment>
<dbReference type="Pfam" id="PF20684">
    <property type="entry name" value="Fung_rhodopsin"/>
    <property type="match status" value="1"/>
</dbReference>
<keyword evidence="20" id="KW-1185">Reference proteome</keyword>
<evidence type="ECO:0000256" key="16">
    <source>
        <dbReference type="SAM" id="Phobius"/>
    </source>
</evidence>
<keyword evidence="10 16" id="KW-0472">Membrane</keyword>
<evidence type="ECO:0000256" key="17">
    <source>
        <dbReference type="SAM" id="SignalP"/>
    </source>
</evidence>
<evidence type="ECO:0000256" key="14">
    <source>
        <dbReference type="PROSITE-ProRule" id="PRU01356"/>
    </source>
</evidence>
<evidence type="ECO:0000256" key="11">
    <source>
        <dbReference type="ARBA" id="ARBA00023157"/>
    </source>
</evidence>
<dbReference type="PANTHER" id="PTHR33048">
    <property type="entry name" value="PTH11-LIKE INTEGRAL MEMBRANE PROTEIN (AFU_ORTHOLOGUE AFUA_5G11245)"/>
    <property type="match status" value="1"/>
</dbReference>
<dbReference type="GO" id="GO:0098552">
    <property type="term" value="C:side of membrane"/>
    <property type="evidence" value="ECO:0007669"/>
    <property type="project" value="UniProtKB-KW"/>
</dbReference>
<organism evidence="19 20">
    <name type="scientific">Zymoseptoria tritici (strain ST99CH_3D7)</name>
    <dbReference type="NCBI Taxonomy" id="1276538"/>
    <lineage>
        <taxon>Eukaryota</taxon>
        <taxon>Fungi</taxon>
        <taxon>Dikarya</taxon>
        <taxon>Ascomycota</taxon>
        <taxon>Pezizomycotina</taxon>
        <taxon>Dothideomycetes</taxon>
        <taxon>Dothideomycetidae</taxon>
        <taxon>Mycosphaerellales</taxon>
        <taxon>Mycosphaerellaceae</taxon>
        <taxon>Zymoseptoria</taxon>
    </lineage>
</organism>
<evidence type="ECO:0000256" key="13">
    <source>
        <dbReference type="ARBA" id="ARBA00038359"/>
    </source>
</evidence>
<feature type="domain" description="CFEM" evidence="18">
    <location>
        <begin position="20"/>
        <end position="129"/>
    </location>
</feature>
<feature type="disulfide bond" evidence="14">
    <location>
        <begin position="48"/>
        <end position="88"/>
    </location>
</feature>
<feature type="chain" id="PRO_5010873030" description="CFEM domain-containing protein" evidence="17">
    <location>
        <begin position="21"/>
        <end position="546"/>
    </location>
</feature>
<feature type="transmembrane region" description="Helical" evidence="16">
    <location>
        <begin position="315"/>
        <end position="333"/>
    </location>
</feature>
<feature type="transmembrane region" description="Helical" evidence="16">
    <location>
        <begin position="118"/>
        <end position="136"/>
    </location>
</feature>
<feature type="transmembrane region" description="Helical" evidence="16">
    <location>
        <begin position="280"/>
        <end position="303"/>
    </location>
</feature>
<sequence length="546" mass="60440">MKVLQYAGTLACCMLGVASATLFARQDVPVAEGLEAINNQSASPLPECAGLCYVQALPEFNCPLNDITCICPNANLTTAISACLSSNCTMPDQLIAEKFSKDSCGAISRDAASTTRRVTWVLFTLAIFFVGARFIARPERLHGSGYGTDDWTILSCVVLLIPINALSQTMTNVGLGTDNYTNSADDITTMLMQFFVFLILYTLLVFTTKVSILQLYLRIWTEDATSRWFRLTCWILILLQIVTMLSYCISIIFMCTPVAYSWKWWDGLHSGHCVNRKAQIYSLGAINICFDVIVFILPLHNFLKLNISWKRKMGVCTIFMVGVLVTVCSIIRLQYLVKVGISTNPTWDYNSAVLWSIIECNFSVICTCMPATAGLLQRLYAAISGHPQSISTGSSNGSKAPIHPNKLDPERALTSDDMLRMRGEDRMLDGDMNEMSSTDSNAPTAVARNHAGEVPFELDSEEEGEKKGHVSLYHSPPREMTATDLTYRDGEGRLHEVKVIDRPTSDVKDPEDARHETAGHQLERVQEGAEEGDGEGGEAEKEENWI</sequence>
<dbReference type="PANTHER" id="PTHR33048:SF47">
    <property type="entry name" value="INTEGRAL MEMBRANE PROTEIN-RELATED"/>
    <property type="match status" value="1"/>
</dbReference>
<gene>
    <name evidence="19" type="ORF">ZT3D7_G11359</name>
</gene>
<dbReference type="PROSITE" id="PS52012">
    <property type="entry name" value="CFEM"/>
    <property type="match status" value="1"/>
</dbReference>
<feature type="compositionally biased region" description="Basic and acidic residues" evidence="15">
    <location>
        <begin position="493"/>
        <end position="527"/>
    </location>
</feature>
<dbReference type="Proteomes" id="UP000215127">
    <property type="component" value="Chromosome 13"/>
</dbReference>
<keyword evidence="14" id="KW-0408">Iron</keyword>
<keyword evidence="5" id="KW-0964">Secreted</keyword>
<proteinExistence type="inferred from homology"/>
<evidence type="ECO:0000256" key="8">
    <source>
        <dbReference type="ARBA" id="ARBA00022729"/>
    </source>
</evidence>
<comment type="subcellular location">
    <subcellularLocation>
        <location evidence="2">Membrane</location>
        <topology evidence="2">Lipid-anchor</topology>
        <topology evidence="2">GPI-anchor</topology>
    </subcellularLocation>
    <subcellularLocation>
        <location evidence="1">Membrane</location>
        <topology evidence="1">Multi-pass membrane protein</topology>
    </subcellularLocation>
    <subcellularLocation>
        <location evidence="3">Secreted</location>
    </subcellularLocation>
</comment>
<accession>A0A1X7S932</accession>
<feature type="region of interest" description="Disordered" evidence="15">
    <location>
        <begin position="493"/>
        <end position="546"/>
    </location>
</feature>
<dbReference type="GO" id="GO:0046872">
    <property type="term" value="F:metal ion binding"/>
    <property type="evidence" value="ECO:0007669"/>
    <property type="project" value="UniProtKB-UniRule"/>
</dbReference>
<evidence type="ECO:0000313" key="19">
    <source>
        <dbReference type="EMBL" id="SMQ56204.1"/>
    </source>
</evidence>
<evidence type="ECO:0000256" key="7">
    <source>
        <dbReference type="ARBA" id="ARBA00022692"/>
    </source>
</evidence>
<evidence type="ECO:0000259" key="18">
    <source>
        <dbReference type="PROSITE" id="PS52012"/>
    </source>
</evidence>
<evidence type="ECO:0000256" key="5">
    <source>
        <dbReference type="ARBA" id="ARBA00022525"/>
    </source>
</evidence>
<dbReference type="InterPro" id="IPR052337">
    <property type="entry name" value="SAT4-like"/>
</dbReference>
<evidence type="ECO:0000313" key="20">
    <source>
        <dbReference type="Proteomes" id="UP000215127"/>
    </source>
</evidence>
<keyword evidence="12" id="KW-0449">Lipoprotein</keyword>
<feature type="region of interest" description="Disordered" evidence="15">
    <location>
        <begin position="391"/>
        <end position="412"/>
    </location>
</feature>